<feature type="domain" description="Protein kinase" evidence="5">
    <location>
        <begin position="55"/>
        <end position="313"/>
    </location>
</feature>
<dbReference type="InParanoid" id="A0BQQ1"/>
<sequence>MGTSPCFKKKKKEIAKIGHRSQISDKSIRLIHEDFVEQIADDQGEKEEDNIVYDYIEGDLIQEGCNVYCALNTLNGQLLAFKIFKLSMQDDFNNIINFVDLLTRLELKNVHKIIGWDYSIQNNEEVKDEIRILMPYESGGSISWLLQKFNSFSSQLALMFMKQILLGLECLHNSGILHKNLKTSNVLVDGEANAKLSDIYILKDYKLSLYSAPECFKGQEYCEQSDLWSAGCIFIEMLTRVSPWHHLSVNINLEQIRICFDQGCIYSDQYTIELFPYKQITKNEEILQIFNSIFKINPKERATSTELLNHSLFRNLESEPLKSEIISTRRQLQIRNDDRKSYKIQNSNVSNSSIRHSIRRSHNPYSTKYQHVLQQLKSIHLDFKNTNNHFDSQLLSYIDIQNVLSKKIQMETKLKEISIQQVNQDRNNRQTRPKEISSLNRYNQTGDYSFSKQNHLRIPSLNKSLNSDYDKVQTIRQVDPSIRINVLRKNADEIQKLEELMFQQFYLGQDTKNEDYSKSNLNDIEKMMMEQFQSSLFKSSISEQKQQPVQQPVSVISEIINQQSPNYFEKLMQDQFFQDNDSEVDELQQLEDLINQQFYQDYKQQGPKNEQQKKIQENISIVAFDQLIQSPKINTIDDDFIIMLE</sequence>
<dbReference type="STRING" id="5888.A0BQQ1"/>
<dbReference type="eggNOG" id="KOG0198">
    <property type="taxonomic scope" value="Eukaryota"/>
</dbReference>
<name>A0BQQ1_PARTE</name>
<dbReference type="AlphaFoldDB" id="A0BQQ1"/>
<dbReference type="PANTHER" id="PTHR48016:SF56">
    <property type="entry name" value="MAPKK KINASE"/>
    <property type="match status" value="1"/>
</dbReference>
<dbReference type="PANTHER" id="PTHR48016">
    <property type="entry name" value="MAP KINASE KINASE KINASE SSK2-RELATED-RELATED"/>
    <property type="match status" value="1"/>
</dbReference>
<dbReference type="Gene3D" id="1.10.510.10">
    <property type="entry name" value="Transferase(Phosphotransferase) domain 1"/>
    <property type="match status" value="1"/>
</dbReference>
<reference evidence="6 7" key="1">
    <citation type="journal article" date="2006" name="Nature">
        <title>Global trends of whole-genome duplications revealed by the ciliate Paramecium tetraurelia.</title>
        <authorList>
            <consortium name="Genoscope"/>
            <person name="Aury J.-M."/>
            <person name="Jaillon O."/>
            <person name="Duret L."/>
            <person name="Noel B."/>
            <person name="Jubin C."/>
            <person name="Porcel B.M."/>
            <person name="Segurens B."/>
            <person name="Daubin V."/>
            <person name="Anthouard V."/>
            <person name="Aiach N."/>
            <person name="Arnaiz O."/>
            <person name="Billaut A."/>
            <person name="Beisson J."/>
            <person name="Blanc I."/>
            <person name="Bouhouche K."/>
            <person name="Camara F."/>
            <person name="Duharcourt S."/>
            <person name="Guigo R."/>
            <person name="Gogendeau D."/>
            <person name="Katinka M."/>
            <person name="Keller A.-M."/>
            <person name="Kissmehl R."/>
            <person name="Klotz C."/>
            <person name="Koll F."/>
            <person name="Le Moue A."/>
            <person name="Lepere C."/>
            <person name="Malinsky S."/>
            <person name="Nowacki M."/>
            <person name="Nowak J.K."/>
            <person name="Plattner H."/>
            <person name="Poulain J."/>
            <person name="Ruiz F."/>
            <person name="Serrano V."/>
            <person name="Zagulski M."/>
            <person name="Dessen P."/>
            <person name="Betermier M."/>
            <person name="Weissenbach J."/>
            <person name="Scarpelli C."/>
            <person name="Schachter V."/>
            <person name="Sperling L."/>
            <person name="Meyer E."/>
            <person name="Cohen J."/>
            <person name="Wincker P."/>
        </authorList>
    </citation>
    <scope>NUCLEOTIDE SEQUENCE [LARGE SCALE GENOMIC DNA]</scope>
    <source>
        <strain evidence="6 7">Stock d4-2</strain>
    </source>
</reference>
<evidence type="ECO:0000256" key="3">
    <source>
        <dbReference type="ARBA" id="ARBA00022777"/>
    </source>
</evidence>
<evidence type="ECO:0000256" key="4">
    <source>
        <dbReference type="ARBA" id="ARBA00022840"/>
    </source>
</evidence>
<evidence type="ECO:0000256" key="1">
    <source>
        <dbReference type="ARBA" id="ARBA00022679"/>
    </source>
</evidence>
<dbReference type="KEGG" id="ptm:GSPATT00031097001"/>
<evidence type="ECO:0000259" key="5">
    <source>
        <dbReference type="PROSITE" id="PS50011"/>
    </source>
</evidence>
<dbReference type="Pfam" id="PF00069">
    <property type="entry name" value="Pkinase"/>
    <property type="match status" value="1"/>
</dbReference>
<dbReference type="EMBL" id="CT868010">
    <property type="protein sequence ID" value="CAK60868.1"/>
    <property type="molecule type" value="Genomic_DNA"/>
</dbReference>
<dbReference type="RefSeq" id="XP_001428266.1">
    <property type="nucleotide sequence ID" value="XM_001428229.1"/>
</dbReference>
<keyword evidence="2" id="KW-0547">Nucleotide-binding</keyword>
<dbReference type="Proteomes" id="UP000000600">
    <property type="component" value="Unassembled WGS sequence"/>
</dbReference>
<accession>A0BQQ1</accession>
<dbReference type="FunFam" id="1.10.510.10:FF:001806">
    <property type="entry name" value="Uncharacterized protein"/>
    <property type="match status" value="1"/>
</dbReference>
<evidence type="ECO:0000313" key="7">
    <source>
        <dbReference type="Proteomes" id="UP000000600"/>
    </source>
</evidence>
<dbReference type="InterPro" id="IPR011009">
    <property type="entry name" value="Kinase-like_dom_sf"/>
</dbReference>
<dbReference type="OMA" id="IRILMPY"/>
<dbReference type="HOGENOM" id="CLU_424832_0_0_1"/>
<dbReference type="InterPro" id="IPR000719">
    <property type="entry name" value="Prot_kinase_dom"/>
</dbReference>
<evidence type="ECO:0000256" key="2">
    <source>
        <dbReference type="ARBA" id="ARBA00022741"/>
    </source>
</evidence>
<organism evidence="6 7">
    <name type="scientific">Paramecium tetraurelia</name>
    <dbReference type="NCBI Taxonomy" id="5888"/>
    <lineage>
        <taxon>Eukaryota</taxon>
        <taxon>Sar</taxon>
        <taxon>Alveolata</taxon>
        <taxon>Ciliophora</taxon>
        <taxon>Intramacronucleata</taxon>
        <taxon>Oligohymenophorea</taxon>
        <taxon>Peniculida</taxon>
        <taxon>Parameciidae</taxon>
        <taxon>Paramecium</taxon>
    </lineage>
</organism>
<protein>
    <recommendedName>
        <fullName evidence="5">Protein kinase domain-containing protein</fullName>
    </recommendedName>
</protein>
<keyword evidence="1" id="KW-0808">Transferase</keyword>
<gene>
    <name evidence="6" type="ORF">GSPATT00031097001</name>
</gene>
<dbReference type="PROSITE" id="PS50011">
    <property type="entry name" value="PROTEIN_KINASE_DOM"/>
    <property type="match status" value="1"/>
</dbReference>
<dbReference type="GO" id="GO:0005524">
    <property type="term" value="F:ATP binding"/>
    <property type="evidence" value="ECO:0007669"/>
    <property type="project" value="UniProtKB-KW"/>
</dbReference>
<dbReference type="OrthoDB" id="300336at2759"/>
<dbReference type="GeneID" id="5014050"/>
<dbReference type="InterPro" id="IPR050538">
    <property type="entry name" value="MAP_kinase_kinase_kinase"/>
</dbReference>
<keyword evidence="3" id="KW-0418">Kinase</keyword>
<dbReference type="GO" id="GO:0004674">
    <property type="term" value="F:protein serine/threonine kinase activity"/>
    <property type="evidence" value="ECO:0000318"/>
    <property type="project" value="GO_Central"/>
</dbReference>
<evidence type="ECO:0000313" key="6">
    <source>
        <dbReference type="EMBL" id="CAK60868.1"/>
    </source>
</evidence>
<dbReference type="SUPFAM" id="SSF56112">
    <property type="entry name" value="Protein kinase-like (PK-like)"/>
    <property type="match status" value="1"/>
</dbReference>
<proteinExistence type="predicted"/>
<keyword evidence="7" id="KW-1185">Reference proteome</keyword>
<keyword evidence="4" id="KW-0067">ATP-binding</keyword>